<evidence type="ECO:0000259" key="12">
    <source>
        <dbReference type="PROSITE" id="PS50157"/>
    </source>
</evidence>
<reference key="1">
    <citation type="submission" date="2007-01" db="EMBL/GenBank/DDBJ databases">
        <title>The Genome Sequence of Puccinia graminis f. sp. tritici Strain CRL 75-36-700-3.</title>
        <authorList>
            <consortium name="The Broad Institute Genome Sequencing Platform"/>
            <person name="Birren B."/>
            <person name="Lander E."/>
            <person name="Galagan J."/>
            <person name="Nusbaum C."/>
            <person name="Devon K."/>
            <person name="Cuomo C."/>
            <person name="Jaffe D."/>
            <person name="Butler J."/>
            <person name="Alvarez P."/>
            <person name="Gnerre S."/>
            <person name="Grabherr M."/>
            <person name="Mauceli E."/>
            <person name="Brockman W."/>
            <person name="Young S."/>
            <person name="LaButti K."/>
            <person name="Sykes S."/>
            <person name="DeCaprio D."/>
            <person name="Crawford M."/>
            <person name="Koehrsen M."/>
            <person name="Engels R."/>
            <person name="Montgomery P."/>
            <person name="Pearson M."/>
            <person name="Howarth C."/>
            <person name="Larson L."/>
            <person name="White J."/>
            <person name="Zeng Q."/>
            <person name="Kodira C."/>
            <person name="Yandava C."/>
            <person name="Alvarado L."/>
            <person name="O'Leary S."/>
            <person name="Szabo L."/>
            <person name="Dean R."/>
            <person name="Schein J."/>
        </authorList>
    </citation>
    <scope>NUCLEOTIDE SEQUENCE</scope>
    <source>
        <strain>CRL 75-36-700-3</strain>
    </source>
</reference>
<feature type="compositionally biased region" description="Basic and acidic residues" evidence="11">
    <location>
        <begin position="420"/>
        <end position="429"/>
    </location>
</feature>
<evidence type="ECO:0000256" key="1">
    <source>
        <dbReference type="ARBA" id="ARBA00004123"/>
    </source>
</evidence>
<organism evidence="13 14">
    <name type="scientific">Puccinia graminis f. sp. tritici (strain CRL 75-36-700-3 / race SCCL)</name>
    <name type="common">Black stem rust fungus</name>
    <dbReference type="NCBI Taxonomy" id="418459"/>
    <lineage>
        <taxon>Eukaryota</taxon>
        <taxon>Fungi</taxon>
        <taxon>Dikarya</taxon>
        <taxon>Basidiomycota</taxon>
        <taxon>Pucciniomycotina</taxon>
        <taxon>Pucciniomycetes</taxon>
        <taxon>Pucciniales</taxon>
        <taxon>Pucciniaceae</taxon>
        <taxon>Puccinia</taxon>
    </lineage>
</organism>
<keyword evidence="4 10" id="KW-0863">Zinc-finger</keyword>
<dbReference type="PROSITE" id="PS50157">
    <property type="entry name" value="ZINC_FINGER_C2H2_2"/>
    <property type="match status" value="1"/>
</dbReference>
<dbReference type="VEuPathDB" id="FungiDB:PGTG_10477"/>
<dbReference type="Proteomes" id="UP000008783">
    <property type="component" value="Unassembled WGS sequence"/>
</dbReference>
<sequence length="451" mass="48332">MAPGTEVGMDDDSFLCNWPIPEPLGSPLMPQQTPALDSLAQPNHHPATAVPADVTFDSFAVESSNFPPSIFNAGINPQYLSPQPSSFHTAFPVTSTGLFDLQGGQWPLADSGSFAMPAPQPNLGVDPTNIFLHYPHTPPPLQDMAVPVPQTGFTELQGSQGSLAASASWALPGAIPESGIDPANIFGQQSYHTVAPVSQQGLPQPLGGQWPPVGSASLPPSVVAMPNAGSDPVNFSLQHPDLYPPPNQHTGVSLIPAIPSTSYHAGVPQQSGTQLPLGNVGSEVVPAGQESPAQDTSDAGPRYIRLASREFKCCECGLIVKKNRRKNMTRHISTKHPKPGDPQRPLYECDQCGKTYMNSGELAQHKRDDHDAPPPKPRATKQKAASEKFPCQVAGCKHEYVSLESQAYYRHLQEKHGLEVERKIEEREMVPTSPPHNPIAGPSRPRGPPVL</sequence>
<dbReference type="HOGENOM" id="CLU_607112_0_0_1"/>
<evidence type="ECO:0000256" key="4">
    <source>
        <dbReference type="ARBA" id="ARBA00022771"/>
    </source>
</evidence>
<evidence type="ECO:0000313" key="14">
    <source>
        <dbReference type="Proteomes" id="UP000008783"/>
    </source>
</evidence>
<dbReference type="GO" id="GO:0008270">
    <property type="term" value="F:zinc ion binding"/>
    <property type="evidence" value="ECO:0007669"/>
    <property type="project" value="UniProtKB-KW"/>
</dbReference>
<dbReference type="InParanoid" id="E3KIH4"/>
<feature type="compositionally biased region" description="Basic residues" evidence="11">
    <location>
        <begin position="327"/>
        <end position="337"/>
    </location>
</feature>
<dbReference type="KEGG" id="pgr:PGTG_10477"/>
<dbReference type="EMBL" id="DS178289">
    <property type="protein sequence ID" value="EFP84099.2"/>
    <property type="molecule type" value="Genomic_DNA"/>
</dbReference>
<evidence type="ECO:0000256" key="8">
    <source>
        <dbReference type="ARBA" id="ARBA00023163"/>
    </source>
</evidence>
<evidence type="ECO:0000256" key="7">
    <source>
        <dbReference type="ARBA" id="ARBA00023125"/>
    </source>
</evidence>
<evidence type="ECO:0000256" key="5">
    <source>
        <dbReference type="ARBA" id="ARBA00022833"/>
    </source>
</evidence>
<feature type="domain" description="C2H2-type" evidence="12">
    <location>
        <begin position="347"/>
        <end position="375"/>
    </location>
</feature>
<comment type="subcellular location">
    <subcellularLocation>
        <location evidence="1">Nucleus</location>
    </subcellularLocation>
</comment>
<dbReference type="SMART" id="SM00355">
    <property type="entry name" value="ZnF_C2H2"/>
    <property type="match status" value="3"/>
</dbReference>
<dbReference type="PROSITE" id="PS00028">
    <property type="entry name" value="ZINC_FINGER_C2H2_1"/>
    <property type="match status" value="1"/>
</dbReference>
<evidence type="ECO:0000256" key="9">
    <source>
        <dbReference type="ARBA" id="ARBA00023242"/>
    </source>
</evidence>
<evidence type="ECO:0000256" key="10">
    <source>
        <dbReference type="PROSITE-ProRule" id="PRU00042"/>
    </source>
</evidence>
<feature type="region of interest" description="Disordered" evidence="11">
    <location>
        <begin position="327"/>
        <end position="346"/>
    </location>
</feature>
<dbReference type="RefSeq" id="XP_003328518.2">
    <property type="nucleotide sequence ID" value="XM_003328470.2"/>
</dbReference>
<reference evidence="14" key="2">
    <citation type="journal article" date="2011" name="Proc. Natl. Acad. Sci. U.S.A.">
        <title>Obligate biotrophy features unraveled by the genomic analysis of rust fungi.</title>
        <authorList>
            <person name="Duplessis S."/>
            <person name="Cuomo C.A."/>
            <person name="Lin Y.-C."/>
            <person name="Aerts A."/>
            <person name="Tisserant E."/>
            <person name="Veneault-Fourrey C."/>
            <person name="Joly D.L."/>
            <person name="Hacquard S."/>
            <person name="Amselem J."/>
            <person name="Cantarel B.L."/>
            <person name="Chiu R."/>
            <person name="Coutinho P.M."/>
            <person name="Feau N."/>
            <person name="Field M."/>
            <person name="Frey P."/>
            <person name="Gelhaye E."/>
            <person name="Goldberg J."/>
            <person name="Grabherr M.G."/>
            <person name="Kodira C.D."/>
            <person name="Kohler A."/>
            <person name="Kuees U."/>
            <person name="Lindquist E.A."/>
            <person name="Lucas S.M."/>
            <person name="Mago R."/>
            <person name="Mauceli E."/>
            <person name="Morin E."/>
            <person name="Murat C."/>
            <person name="Pangilinan J.L."/>
            <person name="Park R."/>
            <person name="Pearson M."/>
            <person name="Quesneville H."/>
            <person name="Rouhier N."/>
            <person name="Sakthikumar S."/>
            <person name="Salamov A.A."/>
            <person name="Schmutz J."/>
            <person name="Selles B."/>
            <person name="Shapiro H."/>
            <person name="Tanguay P."/>
            <person name="Tuskan G.A."/>
            <person name="Henrissat B."/>
            <person name="Van de Peer Y."/>
            <person name="Rouze P."/>
            <person name="Ellis J.G."/>
            <person name="Dodds P.N."/>
            <person name="Schein J.E."/>
            <person name="Zhong S."/>
            <person name="Hamelin R.C."/>
            <person name="Grigoriev I.V."/>
            <person name="Szabo L.J."/>
            <person name="Martin F."/>
        </authorList>
    </citation>
    <scope>NUCLEOTIDE SEQUENCE [LARGE SCALE GENOMIC DNA]</scope>
    <source>
        <strain evidence="14">CRL 75-36-700-3 / race SCCL</strain>
    </source>
</reference>
<dbReference type="GeneID" id="10545197"/>
<keyword evidence="2" id="KW-0479">Metal-binding</keyword>
<name>E3KIH4_PUCGT</name>
<dbReference type="PANTHER" id="PTHR24383:SF20">
    <property type="entry name" value="C2H2-TYPE DOMAIN-CONTAINING PROTEIN"/>
    <property type="match status" value="1"/>
</dbReference>
<keyword evidence="6" id="KW-0805">Transcription regulation</keyword>
<evidence type="ECO:0000256" key="11">
    <source>
        <dbReference type="SAM" id="MobiDB-lite"/>
    </source>
</evidence>
<feature type="region of interest" description="Disordered" evidence="11">
    <location>
        <begin position="420"/>
        <end position="451"/>
    </location>
</feature>
<dbReference type="AlphaFoldDB" id="E3KIH4"/>
<evidence type="ECO:0000256" key="6">
    <source>
        <dbReference type="ARBA" id="ARBA00023015"/>
    </source>
</evidence>
<dbReference type="GO" id="GO:0005634">
    <property type="term" value="C:nucleus"/>
    <property type="evidence" value="ECO:0007669"/>
    <property type="project" value="UniProtKB-SubCell"/>
</dbReference>
<keyword evidence="5" id="KW-0862">Zinc</keyword>
<dbReference type="GO" id="GO:0003677">
    <property type="term" value="F:DNA binding"/>
    <property type="evidence" value="ECO:0007669"/>
    <property type="project" value="UniProtKB-KW"/>
</dbReference>
<dbReference type="PANTHER" id="PTHR24383">
    <property type="entry name" value="ZINC FINGER PROTEIN"/>
    <property type="match status" value="1"/>
</dbReference>
<evidence type="ECO:0000256" key="3">
    <source>
        <dbReference type="ARBA" id="ARBA00022737"/>
    </source>
</evidence>
<gene>
    <name evidence="13" type="ORF">PGTG_10477</name>
</gene>
<evidence type="ECO:0000256" key="2">
    <source>
        <dbReference type="ARBA" id="ARBA00022723"/>
    </source>
</evidence>
<feature type="compositionally biased region" description="Basic and acidic residues" evidence="11">
    <location>
        <begin position="363"/>
        <end position="373"/>
    </location>
</feature>
<keyword evidence="8" id="KW-0804">Transcription</keyword>
<keyword evidence="3" id="KW-0677">Repeat</keyword>
<keyword evidence="9" id="KW-0539">Nucleus</keyword>
<feature type="region of interest" description="Disordered" evidence="11">
    <location>
        <begin position="362"/>
        <end position="386"/>
    </location>
</feature>
<evidence type="ECO:0000313" key="13">
    <source>
        <dbReference type="EMBL" id="EFP84099.2"/>
    </source>
</evidence>
<dbReference type="InterPro" id="IPR013087">
    <property type="entry name" value="Znf_C2H2_type"/>
</dbReference>
<keyword evidence="14" id="KW-1185">Reference proteome</keyword>
<protein>
    <recommendedName>
        <fullName evidence="12">C2H2-type domain-containing protein</fullName>
    </recommendedName>
</protein>
<dbReference type="Gene3D" id="3.30.160.60">
    <property type="entry name" value="Classic Zinc Finger"/>
    <property type="match status" value="1"/>
</dbReference>
<proteinExistence type="predicted"/>
<dbReference type="OrthoDB" id="6077919at2759"/>
<accession>E3KIH4</accession>
<keyword evidence="7" id="KW-0238">DNA-binding</keyword>